<evidence type="ECO:0000313" key="1">
    <source>
        <dbReference type="EMBL" id="KAB7889537.1"/>
    </source>
</evidence>
<dbReference type="Proteomes" id="UP000472839">
    <property type="component" value="Unassembled WGS sequence"/>
</dbReference>
<protein>
    <recommendedName>
        <fullName evidence="3">ApeA N-terminal domain-containing protein</fullName>
    </recommendedName>
</protein>
<dbReference type="EMBL" id="WFKK01000012">
    <property type="protein sequence ID" value="KAB7889537.1"/>
    <property type="molecule type" value="Genomic_DNA"/>
</dbReference>
<accession>A0A6L4WWE7</accession>
<gene>
    <name evidence="1" type="ORF">GBG19_05640</name>
</gene>
<dbReference type="RefSeq" id="WP_152279701.1">
    <property type="nucleotide sequence ID" value="NZ_WFKK01000012.1"/>
</dbReference>
<proteinExistence type="predicted"/>
<evidence type="ECO:0000313" key="2">
    <source>
        <dbReference type="Proteomes" id="UP000472839"/>
    </source>
</evidence>
<organism evidence="1 2">
    <name type="scientific">Poseidonibacter ostreae</name>
    <dbReference type="NCBI Taxonomy" id="2654171"/>
    <lineage>
        <taxon>Bacteria</taxon>
        <taxon>Pseudomonadati</taxon>
        <taxon>Campylobacterota</taxon>
        <taxon>Epsilonproteobacteria</taxon>
        <taxon>Campylobacterales</taxon>
        <taxon>Arcobacteraceae</taxon>
        <taxon>Poseidonibacter</taxon>
    </lineage>
</organism>
<sequence>MNFLKKDESEYTTLLGNLLVNKKVINRKPLKTYLWLPKGESEKAHMYFYLDDYYLYEGLTHLNKQNINNLCFKAQGVKENFLMTNIYLGKMNISTKAKDWAMGYAEITYFKHLIIINEFPVEPNNELTFNFSKSTYLHSFYMEFNDYNGEKRLDGKEDLVFENLNHLNINKITVDTSPSQNLLKIDFLIPCKHFLEFYKSRLPIVNYIFSVMTFIEHRKVDFFKTYGLINNTPIEYYIGNRKYKEEEPSAYEMIDFREFDDFFKAVLSKNLDEIKFLNKIIVRFNVINNRTNTLENKITGLVYLLERIIRMKGGNPDRKQEFLREEKILCIDLMEIKTIKNVRNCISHGHDELPSSDLLLVYRNIEILMQRIILKELNWNFQKSTTSPYHLKQYHTFYGKKMMFKGRRKCLEGK</sequence>
<reference evidence="1 2" key="1">
    <citation type="submission" date="2019-10" db="EMBL/GenBank/DDBJ databases">
        <title>Poseidonibacter ostreae sp. nov., isolated from the gut of the Ostrea denselamellosa.</title>
        <authorList>
            <person name="Choi A."/>
        </authorList>
    </citation>
    <scope>NUCLEOTIDE SEQUENCE [LARGE SCALE GENOMIC DNA]</scope>
    <source>
        <strain evidence="1 2">SJOD-M-33</strain>
    </source>
</reference>
<dbReference type="AlphaFoldDB" id="A0A6L4WWE7"/>
<comment type="caution">
    <text evidence="1">The sequence shown here is derived from an EMBL/GenBank/DDBJ whole genome shotgun (WGS) entry which is preliminary data.</text>
</comment>
<evidence type="ECO:0008006" key="3">
    <source>
        <dbReference type="Google" id="ProtNLM"/>
    </source>
</evidence>
<name>A0A6L4WWE7_9BACT</name>